<comment type="caution">
    <text evidence="14">The sequence shown here is derived from an EMBL/GenBank/DDBJ whole genome shotgun (WGS) entry which is preliminary data.</text>
</comment>
<dbReference type="EMBL" id="JBHSMH010000111">
    <property type="protein sequence ID" value="MFC5471715.1"/>
    <property type="molecule type" value="Genomic_DNA"/>
</dbReference>
<keyword evidence="3" id="KW-0597">Phosphoprotein</keyword>
<dbReference type="PANTHER" id="PTHR34220:SF11">
    <property type="entry name" value="SENSOR PROTEIN KINASE HPTS"/>
    <property type="match status" value="1"/>
</dbReference>
<evidence type="ECO:0000256" key="2">
    <source>
        <dbReference type="ARBA" id="ARBA00022475"/>
    </source>
</evidence>
<keyword evidence="15" id="KW-1185">Reference proteome</keyword>
<dbReference type="RefSeq" id="WP_209743969.1">
    <property type="nucleotide sequence ID" value="NZ_JBHSMH010000111.1"/>
</dbReference>
<feature type="transmembrane region" description="Helical" evidence="12">
    <location>
        <begin position="12"/>
        <end position="35"/>
    </location>
</feature>
<dbReference type="InterPro" id="IPR036890">
    <property type="entry name" value="HATPase_C_sf"/>
</dbReference>
<evidence type="ECO:0000259" key="13">
    <source>
        <dbReference type="PROSITE" id="PS50885"/>
    </source>
</evidence>
<protein>
    <submittedName>
        <fullName evidence="14">Sensor histidine kinase</fullName>
        <ecNumber evidence="14">2.7.13.3</ecNumber>
    </submittedName>
</protein>
<keyword evidence="11 12" id="KW-0472">Membrane</keyword>
<dbReference type="Pfam" id="PF06580">
    <property type="entry name" value="His_kinase"/>
    <property type="match status" value="1"/>
</dbReference>
<dbReference type="EC" id="2.7.13.3" evidence="14"/>
<evidence type="ECO:0000256" key="5">
    <source>
        <dbReference type="ARBA" id="ARBA00022692"/>
    </source>
</evidence>
<sequence>MKGLGLGVQRNMFLIFSLLTLILIVASFSFFYSYLANRLKNDAKANMEQLTTSMSERIDLFYGELNHITFQIINSPDLLEIMEQADESDNLDNYFGWNTQIGRKANNYLATIKGPNNHVSRIRLYNNHGDYTSLGMAPENMDAIRSHLQSRSYQEFYQRIIENDNIHFVGPHADPFAENEPGQVVSFYRVFRNYLETFGIIEIQLTVPEFAATLGITDNADLKAYIFDKDGQPAYQKTGNGPQEEITLDRLLDHFVADNEKSVNLSENVITYRQSVASQWHIFLAEPKSVLLAPVKVVGRLIVIVSFAFILLSLIMIYMISKQLTKRMRKTVDLIREVSLDNLSLKLDPSVDEIHLINKAITGMFERLKASMEKEVQAHSRELRARINALESQMDPHFLYNVLSVIGSVGEDAGVPKVMELCEKLGAMFRYTSQHQDKEVTVHDELTYARLYLDLMKVRFEDHFQYQVEIDESSLSSKVPRLIFQPLIENCFRHAFRKPAPPWIIHLALKQTADHHWLFEVKDWGDGFDPAALDKFQRRIESYDRYNAKDKRNVQEFSGNEGGGGVGLFNIFMRLRLTYEERAFHEIVTNRPNGTIVRIGVKRTNIEAR</sequence>
<keyword evidence="6" id="KW-0547">Nucleotide-binding</keyword>
<proteinExistence type="predicted"/>
<dbReference type="SUPFAM" id="SSF55874">
    <property type="entry name" value="ATPase domain of HSP90 chaperone/DNA topoisomerase II/histidine kinase"/>
    <property type="match status" value="1"/>
</dbReference>
<dbReference type="InterPro" id="IPR050640">
    <property type="entry name" value="Bact_2-comp_sensor_kinase"/>
</dbReference>
<keyword evidence="4 14" id="KW-0808">Transferase</keyword>
<evidence type="ECO:0000256" key="4">
    <source>
        <dbReference type="ARBA" id="ARBA00022679"/>
    </source>
</evidence>
<evidence type="ECO:0000313" key="14">
    <source>
        <dbReference type="EMBL" id="MFC5471715.1"/>
    </source>
</evidence>
<name>A0ABW0M2C6_9BACL</name>
<dbReference type="Proteomes" id="UP001596105">
    <property type="component" value="Unassembled WGS sequence"/>
</dbReference>
<organism evidence="14 15">
    <name type="scientific">Cohnella suwonensis</name>
    <dbReference type="NCBI Taxonomy" id="696072"/>
    <lineage>
        <taxon>Bacteria</taxon>
        <taxon>Bacillati</taxon>
        <taxon>Bacillota</taxon>
        <taxon>Bacilli</taxon>
        <taxon>Bacillales</taxon>
        <taxon>Paenibacillaceae</taxon>
        <taxon>Cohnella</taxon>
    </lineage>
</organism>
<keyword evidence="2" id="KW-1003">Cell membrane</keyword>
<evidence type="ECO:0000256" key="10">
    <source>
        <dbReference type="ARBA" id="ARBA00023012"/>
    </source>
</evidence>
<evidence type="ECO:0000256" key="1">
    <source>
        <dbReference type="ARBA" id="ARBA00004651"/>
    </source>
</evidence>
<evidence type="ECO:0000256" key="12">
    <source>
        <dbReference type="SAM" id="Phobius"/>
    </source>
</evidence>
<keyword evidence="8" id="KW-0067">ATP-binding</keyword>
<feature type="domain" description="HAMP" evidence="13">
    <location>
        <begin position="322"/>
        <end position="373"/>
    </location>
</feature>
<gene>
    <name evidence="14" type="ORF">ACFPPD_23845</name>
</gene>
<evidence type="ECO:0000256" key="11">
    <source>
        <dbReference type="ARBA" id="ARBA00023136"/>
    </source>
</evidence>
<dbReference type="PANTHER" id="PTHR34220">
    <property type="entry name" value="SENSOR HISTIDINE KINASE YPDA"/>
    <property type="match status" value="1"/>
</dbReference>
<feature type="transmembrane region" description="Helical" evidence="12">
    <location>
        <begin position="297"/>
        <end position="320"/>
    </location>
</feature>
<evidence type="ECO:0000256" key="9">
    <source>
        <dbReference type="ARBA" id="ARBA00022989"/>
    </source>
</evidence>
<keyword evidence="5 12" id="KW-0812">Transmembrane</keyword>
<evidence type="ECO:0000313" key="15">
    <source>
        <dbReference type="Proteomes" id="UP001596105"/>
    </source>
</evidence>
<evidence type="ECO:0000256" key="3">
    <source>
        <dbReference type="ARBA" id="ARBA00022553"/>
    </source>
</evidence>
<keyword evidence="9 12" id="KW-1133">Transmembrane helix</keyword>
<dbReference type="SMART" id="SM00304">
    <property type="entry name" value="HAMP"/>
    <property type="match status" value="1"/>
</dbReference>
<keyword evidence="10" id="KW-0902">Two-component regulatory system</keyword>
<dbReference type="InterPro" id="IPR010559">
    <property type="entry name" value="Sig_transdc_His_kin_internal"/>
</dbReference>
<evidence type="ECO:0000256" key="7">
    <source>
        <dbReference type="ARBA" id="ARBA00022777"/>
    </source>
</evidence>
<reference evidence="15" key="1">
    <citation type="journal article" date="2019" name="Int. J. Syst. Evol. Microbiol.">
        <title>The Global Catalogue of Microorganisms (GCM) 10K type strain sequencing project: providing services to taxonomists for standard genome sequencing and annotation.</title>
        <authorList>
            <consortium name="The Broad Institute Genomics Platform"/>
            <consortium name="The Broad Institute Genome Sequencing Center for Infectious Disease"/>
            <person name="Wu L."/>
            <person name="Ma J."/>
        </authorList>
    </citation>
    <scope>NUCLEOTIDE SEQUENCE [LARGE SCALE GENOMIC DNA]</scope>
    <source>
        <strain evidence="15">CCUG 57113</strain>
    </source>
</reference>
<dbReference type="Gene3D" id="6.10.340.10">
    <property type="match status" value="1"/>
</dbReference>
<dbReference type="PROSITE" id="PS50885">
    <property type="entry name" value="HAMP"/>
    <property type="match status" value="1"/>
</dbReference>
<evidence type="ECO:0000256" key="6">
    <source>
        <dbReference type="ARBA" id="ARBA00022741"/>
    </source>
</evidence>
<dbReference type="InterPro" id="IPR003660">
    <property type="entry name" value="HAMP_dom"/>
</dbReference>
<comment type="subcellular location">
    <subcellularLocation>
        <location evidence="1">Cell membrane</location>
        <topology evidence="1">Multi-pass membrane protein</topology>
    </subcellularLocation>
</comment>
<dbReference type="GO" id="GO:0004673">
    <property type="term" value="F:protein histidine kinase activity"/>
    <property type="evidence" value="ECO:0007669"/>
    <property type="project" value="UniProtKB-EC"/>
</dbReference>
<accession>A0ABW0M2C6</accession>
<evidence type="ECO:0000256" key="8">
    <source>
        <dbReference type="ARBA" id="ARBA00022840"/>
    </source>
</evidence>
<keyword evidence="7 14" id="KW-0418">Kinase</keyword>
<dbReference type="Gene3D" id="3.30.565.10">
    <property type="entry name" value="Histidine kinase-like ATPase, C-terminal domain"/>
    <property type="match status" value="1"/>
</dbReference>